<dbReference type="CDD" id="cd01065">
    <property type="entry name" value="NAD_bind_Shikimate_DH"/>
    <property type="match status" value="1"/>
</dbReference>
<feature type="binding site" evidence="8">
    <location>
        <position position="87"/>
    </location>
    <ligand>
        <name>shikimate</name>
        <dbReference type="ChEBI" id="CHEBI:36208"/>
    </ligand>
</feature>
<dbReference type="Gene3D" id="3.40.50.10860">
    <property type="entry name" value="Leucine Dehydrogenase, chain A, domain 1"/>
    <property type="match status" value="1"/>
</dbReference>
<evidence type="ECO:0000256" key="7">
    <source>
        <dbReference type="ARBA" id="ARBA00049442"/>
    </source>
</evidence>
<dbReference type="NCBIfam" id="NF001312">
    <property type="entry name" value="PRK00258.1-4"/>
    <property type="match status" value="1"/>
</dbReference>
<dbReference type="PANTHER" id="PTHR21089">
    <property type="entry name" value="SHIKIMATE DEHYDROGENASE"/>
    <property type="match status" value="1"/>
</dbReference>
<dbReference type="Pfam" id="PF08501">
    <property type="entry name" value="Shikimate_dh_N"/>
    <property type="match status" value="1"/>
</dbReference>
<feature type="binding site" evidence="8">
    <location>
        <position position="219"/>
    </location>
    <ligand>
        <name>shikimate</name>
        <dbReference type="ChEBI" id="CHEBI:36208"/>
    </ligand>
</feature>
<evidence type="ECO:0000256" key="4">
    <source>
        <dbReference type="ARBA" id="ARBA00022857"/>
    </source>
</evidence>
<comment type="similarity">
    <text evidence="8">Belongs to the shikimate dehydrogenase family.</text>
</comment>
<dbReference type="InterPro" id="IPR022893">
    <property type="entry name" value="Shikimate_DH_fam"/>
</dbReference>
<comment type="subunit">
    <text evidence="8">Homodimer.</text>
</comment>
<feature type="binding site" evidence="8">
    <location>
        <begin position="152"/>
        <end position="157"/>
    </location>
    <ligand>
        <name>NADP(+)</name>
        <dbReference type="ChEBI" id="CHEBI:58349"/>
    </ligand>
</feature>
<feature type="binding site" evidence="8">
    <location>
        <position position="240"/>
    </location>
    <ligand>
        <name>NADP(+)</name>
        <dbReference type="ChEBI" id="CHEBI:58349"/>
    </ligand>
</feature>
<evidence type="ECO:0000256" key="8">
    <source>
        <dbReference type="HAMAP-Rule" id="MF_00222"/>
    </source>
</evidence>
<dbReference type="GO" id="GO:0008652">
    <property type="term" value="P:amino acid biosynthetic process"/>
    <property type="evidence" value="ECO:0007669"/>
    <property type="project" value="UniProtKB-KW"/>
</dbReference>
<dbReference type="InterPro" id="IPR013708">
    <property type="entry name" value="Shikimate_DH-bd_N"/>
</dbReference>
<dbReference type="HAMAP" id="MF_00222">
    <property type="entry name" value="Shikimate_DH_AroE"/>
    <property type="match status" value="1"/>
</dbReference>
<feature type="binding site" evidence="8">
    <location>
        <position position="102"/>
    </location>
    <ligand>
        <name>shikimate</name>
        <dbReference type="ChEBI" id="CHEBI:36208"/>
    </ligand>
</feature>
<keyword evidence="4 8" id="KW-0521">NADP</keyword>
<name>A0A6C1KCK6_XANAU</name>
<keyword evidence="3 8" id="KW-0028">Amino-acid biosynthesis</keyword>
<dbReference type="GO" id="GO:0009423">
    <property type="term" value="P:chorismate biosynthetic process"/>
    <property type="evidence" value="ECO:0007669"/>
    <property type="project" value="UniProtKB-UniRule"/>
</dbReference>
<dbReference type="InterPro" id="IPR006151">
    <property type="entry name" value="Shikm_DH/Glu-tRNA_Rdtase"/>
</dbReference>
<dbReference type="InterPro" id="IPR046346">
    <property type="entry name" value="Aminoacid_DH-like_N_sf"/>
</dbReference>
<evidence type="ECO:0000259" key="10">
    <source>
        <dbReference type="Pfam" id="PF08501"/>
    </source>
</evidence>
<comment type="function">
    <text evidence="8">Involved in the biosynthesis of the chorismate, which leads to the biosynthesis of aromatic amino acids. Catalyzes the reversible NADPH linked reduction of 3-dehydroshikimate (DHSA) to yield shikimate (SA).</text>
</comment>
<feature type="binding site" evidence="8">
    <location>
        <position position="78"/>
    </location>
    <ligand>
        <name>NADP(+)</name>
        <dbReference type="ChEBI" id="CHEBI:58349"/>
    </ligand>
</feature>
<evidence type="ECO:0000256" key="6">
    <source>
        <dbReference type="ARBA" id="ARBA00023141"/>
    </source>
</evidence>
<keyword evidence="6 8" id="KW-0057">Aromatic amino acid biosynthesis</keyword>
<dbReference type="Pfam" id="PF18317">
    <property type="entry name" value="SDH_C"/>
    <property type="match status" value="1"/>
</dbReference>
<sequence length="282" mass="29842">MTVHACITGSPVSYSRSPLLHGYWLKAYGIDGDYGREEVPPAQAAEFYRSLAARGYAGCNVTAPNKEIAFSVLDEADENAAALGSANTLWLEDGRLCGTSTDGYGFIANLDASVPDWDGARRLALVLGAGGASRAIVHALVQRGFERVVLANRTLERAEIIATAFGKKVVPLAFDKASEVMADADILVNCTSLGMKGGAALAVDLSRLRQEAVVSDIVYVPLLTPLLTAAAARGLRTVDGLGMLLHQGVPGFERWFGVRPEVTAELREVLIADLRASGQLAA</sequence>
<dbReference type="EMBL" id="VAUP01000035">
    <property type="protein sequence ID" value="TLX41872.1"/>
    <property type="molecule type" value="Genomic_DNA"/>
</dbReference>
<gene>
    <name evidence="8" type="primary">aroE</name>
    <name evidence="12" type="ORF">FBQ73_17355</name>
</gene>
<dbReference type="OrthoDB" id="9792692at2"/>
<evidence type="ECO:0000259" key="9">
    <source>
        <dbReference type="Pfam" id="PF01488"/>
    </source>
</evidence>
<dbReference type="Proteomes" id="UP000305131">
    <property type="component" value="Unassembled WGS sequence"/>
</dbReference>
<feature type="binding site" evidence="8">
    <location>
        <position position="217"/>
    </location>
    <ligand>
        <name>NADP(+)</name>
        <dbReference type="ChEBI" id="CHEBI:58349"/>
    </ligand>
</feature>
<dbReference type="AlphaFoldDB" id="A0A6C1KCK6"/>
<dbReference type="UniPathway" id="UPA00053">
    <property type="reaction ID" value="UER00087"/>
</dbReference>
<evidence type="ECO:0000313" key="13">
    <source>
        <dbReference type="Proteomes" id="UP000305131"/>
    </source>
</evidence>
<evidence type="ECO:0000259" key="11">
    <source>
        <dbReference type="Pfam" id="PF18317"/>
    </source>
</evidence>
<feature type="domain" description="Shikimate dehydrogenase substrate binding N-terminal" evidence="10">
    <location>
        <begin position="7"/>
        <end position="89"/>
    </location>
</feature>
<dbReference type="Gene3D" id="3.40.50.720">
    <property type="entry name" value="NAD(P)-binding Rossmann-like Domain"/>
    <property type="match status" value="1"/>
</dbReference>
<dbReference type="RefSeq" id="WP_138400736.1">
    <property type="nucleotide sequence ID" value="NZ_JBAFVI010000005.1"/>
</dbReference>
<dbReference type="PANTHER" id="PTHR21089:SF1">
    <property type="entry name" value="BIFUNCTIONAL 3-DEHYDROQUINATE DEHYDRATASE_SHIKIMATE DEHYDROGENASE, CHLOROPLASTIC"/>
    <property type="match status" value="1"/>
</dbReference>
<keyword evidence="5 8" id="KW-0560">Oxidoreductase</keyword>
<dbReference type="GO" id="GO:0050661">
    <property type="term" value="F:NADP binding"/>
    <property type="evidence" value="ECO:0007669"/>
    <property type="project" value="InterPro"/>
</dbReference>
<feature type="binding site" evidence="8">
    <location>
        <position position="62"/>
    </location>
    <ligand>
        <name>shikimate</name>
        <dbReference type="ChEBI" id="CHEBI:36208"/>
    </ligand>
</feature>
<comment type="caution">
    <text evidence="12">The sequence shown here is derived from an EMBL/GenBank/DDBJ whole genome shotgun (WGS) entry which is preliminary data.</text>
</comment>
<accession>A0A6C1KCK6</accession>
<dbReference type="GO" id="GO:0009073">
    <property type="term" value="P:aromatic amino acid family biosynthetic process"/>
    <property type="evidence" value="ECO:0007669"/>
    <property type="project" value="UniProtKB-KW"/>
</dbReference>
<comment type="pathway">
    <text evidence="1 8">Metabolic intermediate biosynthesis; chorismate biosynthesis; chorismate from D-erythrose 4-phosphate and phosphoenolpyruvate: step 4/7.</text>
</comment>
<feature type="binding site" evidence="8">
    <location>
        <begin position="15"/>
        <end position="17"/>
    </location>
    <ligand>
        <name>shikimate</name>
        <dbReference type="ChEBI" id="CHEBI:36208"/>
    </ligand>
</feature>
<dbReference type="SUPFAM" id="SSF53223">
    <property type="entry name" value="Aminoacid dehydrogenase-like, N-terminal domain"/>
    <property type="match status" value="1"/>
</dbReference>
<feature type="domain" description="SDH C-terminal" evidence="11">
    <location>
        <begin position="240"/>
        <end position="263"/>
    </location>
</feature>
<evidence type="ECO:0000313" key="12">
    <source>
        <dbReference type="EMBL" id="TLX41872.1"/>
    </source>
</evidence>
<organism evidence="12 13">
    <name type="scientific">Xanthobacter autotrophicus</name>
    <dbReference type="NCBI Taxonomy" id="280"/>
    <lineage>
        <taxon>Bacteria</taxon>
        <taxon>Pseudomonadati</taxon>
        <taxon>Pseudomonadota</taxon>
        <taxon>Alphaproteobacteria</taxon>
        <taxon>Hyphomicrobiales</taxon>
        <taxon>Xanthobacteraceae</taxon>
        <taxon>Xanthobacter</taxon>
    </lineage>
</organism>
<dbReference type="GO" id="GO:0004764">
    <property type="term" value="F:shikimate 3-dehydrogenase (NADP+) activity"/>
    <property type="evidence" value="ECO:0007669"/>
    <property type="project" value="UniProtKB-UniRule"/>
</dbReference>
<dbReference type="GO" id="GO:0005829">
    <property type="term" value="C:cytosol"/>
    <property type="evidence" value="ECO:0007669"/>
    <property type="project" value="TreeGrafter"/>
</dbReference>
<dbReference type="GO" id="GO:0019632">
    <property type="term" value="P:shikimate metabolic process"/>
    <property type="evidence" value="ECO:0007669"/>
    <property type="project" value="InterPro"/>
</dbReference>
<protein>
    <recommendedName>
        <fullName evidence="2 8">Shikimate dehydrogenase (NADP(+))</fullName>
        <shortName evidence="8">SDH</shortName>
        <ecNumber evidence="2 8">1.1.1.25</ecNumber>
    </recommendedName>
</protein>
<reference evidence="12 13" key="1">
    <citation type="submission" date="2019-05" db="EMBL/GenBank/DDBJ databases">
        <authorList>
            <person name="Zhou X."/>
        </authorList>
    </citation>
    <scope>NUCLEOTIDE SEQUENCE [LARGE SCALE GENOMIC DNA]</scope>
    <source>
        <strain evidence="12 13">DSM 432</strain>
    </source>
</reference>
<evidence type="ECO:0000256" key="3">
    <source>
        <dbReference type="ARBA" id="ARBA00022605"/>
    </source>
</evidence>
<dbReference type="Pfam" id="PF01488">
    <property type="entry name" value="Shikimate_DH"/>
    <property type="match status" value="1"/>
</dbReference>
<feature type="binding site" evidence="8">
    <location>
        <begin position="128"/>
        <end position="132"/>
    </location>
    <ligand>
        <name>NADP(+)</name>
        <dbReference type="ChEBI" id="CHEBI:58349"/>
    </ligand>
</feature>
<proteinExistence type="inferred from homology"/>
<evidence type="ECO:0000256" key="2">
    <source>
        <dbReference type="ARBA" id="ARBA00012962"/>
    </source>
</evidence>
<dbReference type="NCBIfam" id="TIGR00507">
    <property type="entry name" value="aroE"/>
    <property type="match status" value="1"/>
</dbReference>
<dbReference type="EC" id="1.1.1.25" evidence="2 8"/>
<dbReference type="InterPro" id="IPR041121">
    <property type="entry name" value="SDH_C"/>
</dbReference>
<feature type="active site" description="Proton acceptor" evidence="8">
    <location>
        <position position="66"/>
    </location>
</feature>
<dbReference type="SUPFAM" id="SSF51735">
    <property type="entry name" value="NAD(P)-binding Rossmann-fold domains"/>
    <property type="match status" value="1"/>
</dbReference>
<dbReference type="InterPro" id="IPR036291">
    <property type="entry name" value="NAD(P)-bd_dom_sf"/>
</dbReference>
<evidence type="ECO:0000256" key="1">
    <source>
        <dbReference type="ARBA" id="ARBA00004871"/>
    </source>
</evidence>
<comment type="catalytic activity">
    <reaction evidence="7 8">
        <text>shikimate + NADP(+) = 3-dehydroshikimate + NADPH + H(+)</text>
        <dbReference type="Rhea" id="RHEA:17737"/>
        <dbReference type="ChEBI" id="CHEBI:15378"/>
        <dbReference type="ChEBI" id="CHEBI:16630"/>
        <dbReference type="ChEBI" id="CHEBI:36208"/>
        <dbReference type="ChEBI" id="CHEBI:57783"/>
        <dbReference type="ChEBI" id="CHEBI:58349"/>
        <dbReference type="EC" id="1.1.1.25"/>
    </reaction>
</comment>
<evidence type="ECO:0000256" key="5">
    <source>
        <dbReference type="ARBA" id="ARBA00023002"/>
    </source>
</evidence>
<dbReference type="GeneID" id="95775222"/>
<dbReference type="InterPro" id="IPR011342">
    <property type="entry name" value="Shikimate_DH"/>
</dbReference>
<feature type="domain" description="Quinate/shikimate 5-dehydrogenase/glutamyl-tRNA reductase" evidence="9">
    <location>
        <begin position="123"/>
        <end position="192"/>
    </location>
</feature>
<feature type="binding site" evidence="8">
    <location>
        <position position="247"/>
    </location>
    <ligand>
        <name>shikimate</name>
        <dbReference type="ChEBI" id="CHEBI:36208"/>
    </ligand>
</feature>